<dbReference type="PROSITE" id="PS52016">
    <property type="entry name" value="TONB_DEPENDENT_REC_3"/>
    <property type="match status" value="1"/>
</dbReference>
<evidence type="ECO:0000256" key="8">
    <source>
        <dbReference type="PROSITE-ProRule" id="PRU01360"/>
    </source>
</evidence>
<dbReference type="InterPro" id="IPR023997">
    <property type="entry name" value="TonB-dep_OMP_SusC/RagA_CS"/>
</dbReference>
<reference evidence="13" key="1">
    <citation type="journal article" date="2021" name="PeerJ">
        <title>Extensive microbial diversity within the chicken gut microbiome revealed by metagenomics and culture.</title>
        <authorList>
            <person name="Gilroy R."/>
            <person name="Ravi A."/>
            <person name="Getino M."/>
            <person name="Pursley I."/>
            <person name="Horton D.L."/>
            <person name="Alikhan N.F."/>
            <person name="Baker D."/>
            <person name="Gharbi K."/>
            <person name="Hall N."/>
            <person name="Watson M."/>
            <person name="Adriaenssens E.M."/>
            <person name="Foster-Nyarko E."/>
            <person name="Jarju S."/>
            <person name="Secka A."/>
            <person name="Antonio M."/>
            <person name="Oren A."/>
            <person name="Chaudhuri R.R."/>
            <person name="La Ragione R."/>
            <person name="Hildebrand F."/>
            <person name="Pallen M.J."/>
        </authorList>
    </citation>
    <scope>NUCLEOTIDE SEQUENCE</scope>
    <source>
        <strain evidence="13">ChiHjej12B11-16260</strain>
    </source>
</reference>
<comment type="subcellular location">
    <subcellularLocation>
        <location evidence="1 8">Cell outer membrane</location>
        <topology evidence="1 8">Multi-pass membrane protein</topology>
    </subcellularLocation>
</comment>
<dbReference type="InterPro" id="IPR008969">
    <property type="entry name" value="CarboxyPept-like_regulatory"/>
</dbReference>
<keyword evidence="10" id="KW-0732">Signal</keyword>
<dbReference type="InterPro" id="IPR039426">
    <property type="entry name" value="TonB-dep_rcpt-like"/>
</dbReference>
<keyword evidence="7 8" id="KW-0998">Cell outer membrane</keyword>
<dbReference type="FunFam" id="2.60.40.1120:FF:000003">
    <property type="entry name" value="Outer membrane protein Omp121"/>
    <property type="match status" value="1"/>
</dbReference>
<dbReference type="Gene3D" id="2.170.130.10">
    <property type="entry name" value="TonB-dependent receptor, plug domain"/>
    <property type="match status" value="1"/>
</dbReference>
<evidence type="ECO:0000256" key="5">
    <source>
        <dbReference type="ARBA" id="ARBA00023077"/>
    </source>
</evidence>
<dbReference type="FunFam" id="2.170.130.10:FF:000008">
    <property type="entry name" value="SusC/RagA family TonB-linked outer membrane protein"/>
    <property type="match status" value="1"/>
</dbReference>
<reference evidence="13" key="2">
    <citation type="submission" date="2021-04" db="EMBL/GenBank/DDBJ databases">
        <authorList>
            <person name="Gilroy R."/>
        </authorList>
    </citation>
    <scope>NUCLEOTIDE SEQUENCE</scope>
    <source>
        <strain evidence="13">ChiHjej12B11-16260</strain>
    </source>
</reference>
<keyword evidence="13" id="KW-0675">Receptor</keyword>
<evidence type="ECO:0000256" key="2">
    <source>
        <dbReference type="ARBA" id="ARBA00022448"/>
    </source>
</evidence>
<sequence>MTRKIYLFLITAVMTVAVSWADTVQVTGTVVDDIGEPVIGASVLVKGTTNGCSTDIDGNFVLNTSSDATLVVSYVGMKRQEVSVDGQTKLRIVMNSTDITLDDVVVIGYGTMKKSDLTGAVSTVAADQLKKTPAANLDQALQGRAAGVTVNSSSGQPGAAAEVRIRGIGTVNNSAPIYVVDGVILDDISFLSPNDIESTEILKDASATAIYGSRGANGVIIVTTKNGNTDGHMEIAFDMYCGWQNRWHKLDVMGRDEFVDTYLKINAAASEKRYFQEHGFNEWLAMYKGVGYKDYQPVVMTERNPDGLDYSSIDTDWQDEVFKKNAFIQNYHLSVSGGSDRYGYAISAGWFGQEGTIIGSDFNRLTLRANTWFKVKDWLKVGENLSFVTTQSRLAMNNSSSAGASILSAALAMAPWDPTRYPAGSYNRKGEDLSGQIAAGTNFVNVTNPLSMVEMNHPNDKTERLVGDVYVEITPPFVKGLVFRSDISLDLINTRNRSFKEAYKYSDYDQSLYNFLSSSMGRQSQLIWENTLTYNKTFNDIHELTAMVGQTMEETNYYSIGGSGADILNPVETNWYLSQTTRDRAEASDSVWRTRRFSLLGRLHYSLLSRYLITVNFRADASSMFPENLWGYFPSTALAWKASEEEFLRNVKWLDFLKVRAGWGQIGNDKINSDSFTLAMFNSGPTFVDYVLGANQALVNGATVLTWVNNGGKWEVTEQWDLGVDFGLFNGLLSGTVDFFLRDTKDMLLTVKGPAQVGNRYDGTNNVGTVRNKGIEITLDHRNKIGDVNYSIGGNVSFIKNKLTALNGGQPVYSHIDNVVVCDEGMPLYSFYGYVYEGIYTSQEEVDAAMWGYAENNNPYSVGDAKYADLNHDGIIDDNDRTQLGSAFPWLTYGINLGLEWKGIDVSLFFQGVYGNQIYNQVRYRLEGRGDQSVLGTQMRDVWTTETPDGTIPDPRHSVNFFASSRFLESGAYFRLKNAQIGYTLPKAWTDKIGFNRCRIYVQGSNIFTLTPYTGYDPEVGGGVDYGNYPQSRTFLVGANISF</sequence>
<evidence type="ECO:0000256" key="10">
    <source>
        <dbReference type="SAM" id="SignalP"/>
    </source>
</evidence>
<comment type="similarity">
    <text evidence="8 9">Belongs to the TonB-dependent receptor family.</text>
</comment>
<keyword evidence="6 8" id="KW-0472">Membrane</keyword>
<dbReference type="Pfam" id="PF13715">
    <property type="entry name" value="CarbopepD_reg_2"/>
    <property type="match status" value="1"/>
</dbReference>
<dbReference type="InterPro" id="IPR012910">
    <property type="entry name" value="Plug_dom"/>
</dbReference>
<dbReference type="Proteomes" id="UP000824246">
    <property type="component" value="Unassembled WGS sequence"/>
</dbReference>
<dbReference type="GO" id="GO:0009279">
    <property type="term" value="C:cell outer membrane"/>
    <property type="evidence" value="ECO:0007669"/>
    <property type="project" value="UniProtKB-SubCell"/>
</dbReference>
<dbReference type="InterPro" id="IPR036942">
    <property type="entry name" value="Beta-barrel_TonB_sf"/>
</dbReference>
<keyword evidence="2 8" id="KW-0813">Transport</keyword>
<dbReference type="SUPFAM" id="SSF56935">
    <property type="entry name" value="Porins"/>
    <property type="match status" value="1"/>
</dbReference>
<evidence type="ECO:0000256" key="3">
    <source>
        <dbReference type="ARBA" id="ARBA00022452"/>
    </source>
</evidence>
<proteinExistence type="inferred from homology"/>
<evidence type="ECO:0000259" key="12">
    <source>
        <dbReference type="Pfam" id="PF07715"/>
    </source>
</evidence>
<evidence type="ECO:0000256" key="6">
    <source>
        <dbReference type="ARBA" id="ARBA00023136"/>
    </source>
</evidence>
<comment type="caution">
    <text evidence="13">The sequence shown here is derived from an EMBL/GenBank/DDBJ whole genome shotgun (WGS) entry which is preliminary data.</text>
</comment>
<dbReference type="AlphaFoldDB" id="A0A9D2AP32"/>
<evidence type="ECO:0000313" key="13">
    <source>
        <dbReference type="EMBL" id="HIX45067.1"/>
    </source>
</evidence>
<gene>
    <name evidence="13" type="ORF">H9982_02475</name>
</gene>
<feature type="domain" description="TonB-dependent receptor-like beta-barrel" evidence="11">
    <location>
        <begin position="496"/>
        <end position="1002"/>
    </location>
</feature>
<feature type="domain" description="TonB-dependent receptor plug" evidence="12">
    <location>
        <begin position="114"/>
        <end position="219"/>
    </location>
</feature>
<organism evidence="13 14">
    <name type="scientific">Candidatus Barnesiella excrementipullorum</name>
    <dbReference type="NCBI Taxonomy" id="2838479"/>
    <lineage>
        <taxon>Bacteria</taxon>
        <taxon>Pseudomonadati</taxon>
        <taxon>Bacteroidota</taxon>
        <taxon>Bacteroidia</taxon>
        <taxon>Bacteroidales</taxon>
        <taxon>Barnesiellaceae</taxon>
        <taxon>Barnesiella</taxon>
    </lineage>
</organism>
<dbReference type="InterPro" id="IPR023996">
    <property type="entry name" value="TonB-dep_OMP_SusC/RagA"/>
</dbReference>
<dbReference type="Gene3D" id="2.60.40.1120">
    <property type="entry name" value="Carboxypeptidase-like, regulatory domain"/>
    <property type="match status" value="1"/>
</dbReference>
<evidence type="ECO:0000256" key="1">
    <source>
        <dbReference type="ARBA" id="ARBA00004571"/>
    </source>
</evidence>
<keyword evidence="4 8" id="KW-0812">Transmembrane</keyword>
<evidence type="ECO:0000313" key="14">
    <source>
        <dbReference type="Proteomes" id="UP000824246"/>
    </source>
</evidence>
<dbReference type="InterPro" id="IPR037066">
    <property type="entry name" value="Plug_dom_sf"/>
</dbReference>
<protein>
    <submittedName>
        <fullName evidence="13">TonB-dependent receptor</fullName>
    </submittedName>
</protein>
<feature type="chain" id="PRO_5038437555" evidence="10">
    <location>
        <begin position="22"/>
        <end position="1043"/>
    </location>
</feature>
<evidence type="ECO:0000259" key="11">
    <source>
        <dbReference type="Pfam" id="PF00593"/>
    </source>
</evidence>
<keyword evidence="3 8" id="KW-1134">Transmembrane beta strand</keyword>
<keyword evidence="5 9" id="KW-0798">TonB box</keyword>
<evidence type="ECO:0000256" key="4">
    <source>
        <dbReference type="ARBA" id="ARBA00022692"/>
    </source>
</evidence>
<dbReference type="InterPro" id="IPR000531">
    <property type="entry name" value="Beta-barrel_TonB"/>
</dbReference>
<accession>A0A9D2AP32</accession>
<dbReference type="Gene3D" id="2.40.170.20">
    <property type="entry name" value="TonB-dependent receptor, beta-barrel domain"/>
    <property type="match status" value="1"/>
</dbReference>
<dbReference type="Pfam" id="PF00593">
    <property type="entry name" value="TonB_dep_Rec_b-barrel"/>
    <property type="match status" value="1"/>
</dbReference>
<dbReference type="NCBIfam" id="TIGR04057">
    <property type="entry name" value="SusC_RagA_signa"/>
    <property type="match status" value="1"/>
</dbReference>
<dbReference type="NCBIfam" id="TIGR04056">
    <property type="entry name" value="OMP_RagA_SusC"/>
    <property type="match status" value="1"/>
</dbReference>
<evidence type="ECO:0000256" key="7">
    <source>
        <dbReference type="ARBA" id="ARBA00023237"/>
    </source>
</evidence>
<name>A0A9D2AP32_9BACT</name>
<feature type="signal peptide" evidence="10">
    <location>
        <begin position="1"/>
        <end position="21"/>
    </location>
</feature>
<dbReference type="Pfam" id="PF07715">
    <property type="entry name" value="Plug"/>
    <property type="match status" value="1"/>
</dbReference>
<dbReference type="SUPFAM" id="SSF49464">
    <property type="entry name" value="Carboxypeptidase regulatory domain-like"/>
    <property type="match status" value="1"/>
</dbReference>
<dbReference type="EMBL" id="DXFB01000063">
    <property type="protein sequence ID" value="HIX45067.1"/>
    <property type="molecule type" value="Genomic_DNA"/>
</dbReference>
<evidence type="ECO:0000256" key="9">
    <source>
        <dbReference type="RuleBase" id="RU003357"/>
    </source>
</evidence>